<reference evidence="1" key="1">
    <citation type="journal article" date="2014" name="Front. Microbiol.">
        <title>High frequency of phylogenetically diverse reductive dehalogenase-homologous genes in deep subseafloor sedimentary metagenomes.</title>
        <authorList>
            <person name="Kawai M."/>
            <person name="Futagami T."/>
            <person name="Toyoda A."/>
            <person name="Takaki Y."/>
            <person name="Nishi S."/>
            <person name="Hori S."/>
            <person name="Arai W."/>
            <person name="Tsubouchi T."/>
            <person name="Morono Y."/>
            <person name="Uchiyama I."/>
            <person name="Ito T."/>
            <person name="Fujiyama A."/>
            <person name="Inagaki F."/>
            <person name="Takami H."/>
        </authorList>
    </citation>
    <scope>NUCLEOTIDE SEQUENCE</scope>
    <source>
        <strain evidence="1">Expedition CK06-06</strain>
    </source>
</reference>
<feature type="non-terminal residue" evidence="1">
    <location>
        <position position="1"/>
    </location>
</feature>
<name>X1FKD8_9ZZZZ</name>
<dbReference type="InterPro" id="IPR005543">
    <property type="entry name" value="PASTA_dom"/>
</dbReference>
<dbReference type="EMBL" id="BARU01010149">
    <property type="protein sequence ID" value="GAH45432.1"/>
    <property type="molecule type" value="Genomic_DNA"/>
</dbReference>
<protein>
    <submittedName>
        <fullName evidence="1">Uncharacterized protein</fullName>
    </submittedName>
</protein>
<proteinExistence type="predicted"/>
<dbReference type="AlphaFoldDB" id="X1FKD8"/>
<dbReference type="CDD" id="cd06577">
    <property type="entry name" value="PASTA_pknB"/>
    <property type="match status" value="1"/>
</dbReference>
<comment type="caution">
    <text evidence="1">The sequence shown here is derived from an EMBL/GenBank/DDBJ whole genome shotgun (WGS) entry which is preliminary data.</text>
</comment>
<gene>
    <name evidence="1" type="ORF">S03H2_19431</name>
</gene>
<accession>X1FKD8</accession>
<evidence type="ECO:0000313" key="1">
    <source>
        <dbReference type="EMBL" id="GAH45432.1"/>
    </source>
</evidence>
<sequence length="133" mass="14020">AGPYRNLGVVLGSGVPWNAPIPFTPTFAIATGQKCWCACRISRADGRLSEIFYYDTLVHGQKIGEVPALIGMLQADAEALLVSPEVQLIVGVITTANHESIPIDHVISCDPVAHTYLDAGDPVDLVISLGPAA</sequence>
<organism evidence="1">
    <name type="scientific">marine sediment metagenome</name>
    <dbReference type="NCBI Taxonomy" id="412755"/>
    <lineage>
        <taxon>unclassified sequences</taxon>
        <taxon>metagenomes</taxon>
        <taxon>ecological metagenomes</taxon>
    </lineage>
</organism>
<dbReference type="Gene3D" id="3.30.10.20">
    <property type="match status" value="1"/>
</dbReference>